<reference evidence="4 5" key="1">
    <citation type="submission" date="2016-07" db="EMBL/GenBank/DDBJ databases">
        <title>Caryophanon tenue genome sequencing.</title>
        <authorList>
            <person name="Verma A."/>
            <person name="Pal Y."/>
            <person name="Krishnamurthi S."/>
        </authorList>
    </citation>
    <scope>NUCLEOTIDE SEQUENCE [LARGE SCALE GENOMIC DNA]</scope>
    <source>
        <strain evidence="4 5">DSM 14152</strain>
    </source>
</reference>
<evidence type="ECO:0000313" key="5">
    <source>
        <dbReference type="Proteomes" id="UP000093199"/>
    </source>
</evidence>
<dbReference type="SMART" id="SM00646">
    <property type="entry name" value="Ami_3"/>
    <property type="match status" value="1"/>
</dbReference>
<dbReference type="Pfam" id="PF08239">
    <property type="entry name" value="SH3_3"/>
    <property type="match status" value="4"/>
</dbReference>
<accession>A0A1C0YMS5</accession>
<feature type="domain" description="SH3b" evidence="3">
    <location>
        <begin position="30"/>
        <end position="91"/>
    </location>
</feature>
<dbReference type="PANTHER" id="PTHR30404">
    <property type="entry name" value="N-ACETYLMURAMOYL-L-ALANINE AMIDASE"/>
    <property type="match status" value="1"/>
</dbReference>
<dbReference type="GO" id="GO:0009253">
    <property type="term" value="P:peptidoglycan catabolic process"/>
    <property type="evidence" value="ECO:0007669"/>
    <property type="project" value="InterPro"/>
</dbReference>
<dbReference type="Proteomes" id="UP000093199">
    <property type="component" value="Unassembled WGS sequence"/>
</dbReference>
<dbReference type="Gene3D" id="2.30.30.40">
    <property type="entry name" value="SH3 Domains"/>
    <property type="match status" value="4"/>
</dbReference>
<feature type="domain" description="SH3b" evidence="3">
    <location>
        <begin position="172"/>
        <end position="235"/>
    </location>
</feature>
<dbReference type="PROSITE" id="PS51781">
    <property type="entry name" value="SH3B"/>
    <property type="match status" value="4"/>
</dbReference>
<dbReference type="GO" id="GO:0071555">
    <property type="term" value="P:cell wall organization"/>
    <property type="evidence" value="ECO:0007669"/>
    <property type="project" value="UniProtKB-KW"/>
</dbReference>
<dbReference type="AlphaFoldDB" id="A0A1C0YMS5"/>
<dbReference type="GO" id="GO:0030288">
    <property type="term" value="C:outer membrane-bounded periplasmic space"/>
    <property type="evidence" value="ECO:0007669"/>
    <property type="project" value="TreeGrafter"/>
</dbReference>
<dbReference type="InterPro" id="IPR002508">
    <property type="entry name" value="MurNAc-LAA_cat"/>
</dbReference>
<dbReference type="Gene3D" id="3.40.630.40">
    <property type="entry name" value="Zn-dependent exopeptidases"/>
    <property type="match status" value="1"/>
</dbReference>
<dbReference type="PIRSF" id="PIRSF037846">
    <property type="entry name" value="Autolysin_YrvJ_prd"/>
    <property type="match status" value="1"/>
</dbReference>
<keyword evidence="1" id="KW-0378">Hydrolase</keyword>
<comment type="caution">
    <text evidence="4">The sequence shown here is derived from an EMBL/GenBank/DDBJ whole genome shotgun (WGS) entry which is preliminary data.</text>
</comment>
<sequence>MLHKWMKIIIAAILLLTIATSFNTSIIKASNDLIVGADEVNLRSGPGLSYSVIASLQRGEVLTSLDRQGDWIQVASGNHKGWVASWLVVSNTTKQGTTSKVAVSQANNLNIRAEASISSSVLGQLSLGSQATVLQEKSNWVQIQHNGITGWVSKDYIAFKNDNTTTNTSNDALTFTVEVPVLNIREDSSLRAKKLATVQKGQTFNVLKQSNQWIQIEYTQGKTGWVYSFYGTLSEGGKSLNTSATPSTKQIQTIYNGTNLRTGPATNYNVLARVDAGETFTTVSEQDGWYKISYNGQPAFIASSVVTSAIQGDTAAKKSRQPGTLRGLTIVIDPGHGGNDSGTIGVRNTLEKKVNLQVSVLLASKLRSAGADVVMTRESDKYMSLPSRVSIAHQYAADAFVSIHHDAHEDHSIRGFTTYYTNSYQQDLAEALNDGLASQLTIKSRGAQFGNYYITRENRQKAVLVELGYLSNSSEEQILRSSQFQDQAAYGLYRGLLDFFN</sequence>
<dbReference type="PANTHER" id="PTHR30404:SF7">
    <property type="entry name" value="CELL WALL AMIDASE LYTH-RELATED"/>
    <property type="match status" value="1"/>
</dbReference>
<feature type="domain" description="SH3b" evidence="3">
    <location>
        <begin position="99"/>
        <end position="161"/>
    </location>
</feature>
<dbReference type="RefSeq" id="WP_066542264.1">
    <property type="nucleotide sequence ID" value="NZ_MASJ01000001.1"/>
</dbReference>
<dbReference type="CDD" id="cd02696">
    <property type="entry name" value="MurNAc-LAA"/>
    <property type="match status" value="1"/>
</dbReference>
<gene>
    <name evidence="4" type="ORF">A6M13_01080</name>
</gene>
<evidence type="ECO:0000256" key="2">
    <source>
        <dbReference type="ARBA" id="ARBA00023316"/>
    </source>
</evidence>
<name>A0A1C0YMS5_9BACL</name>
<organism evidence="4 5">
    <name type="scientific">Caryophanon tenue</name>
    <dbReference type="NCBI Taxonomy" id="33978"/>
    <lineage>
        <taxon>Bacteria</taxon>
        <taxon>Bacillati</taxon>
        <taxon>Bacillota</taxon>
        <taxon>Bacilli</taxon>
        <taxon>Bacillales</taxon>
        <taxon>Caryophanaceae</taxon>
        <taxon>Caryophanon</taxon>
    </lineage>
</organism>
<proteinExistence type="predicted"/>
<dbReference type="InterPro" id="IPR050695">
    <property type="entry name" value="N-acetylmuramoyl_amidase_3"/>
</dbReference>
<keyword evidence="5" id="KW-1185">Reference proteome</keyword>
<dbReference type="GO" id="GO:0008745">
    <property type="term" value="F:N-acetylmuramoyl-L-alanine amidase activity"/>
    <property type="evidence" value="ECO:0007669"/>
    <property type="project" value="InterPro"/>
</dbReference>
<keyword evidence="2" id="KW-0961">Cell wall biogenesis/degradation</keyword>
<dbReference type="InterPro" id="IPR017293">
    <property type="entry name" value="N-acetylmuramoyl-L-ala_amidase"/>
</dbReference>
<dbReference type="SMART" id="SM00287">
    <property type="entry name" value="SH3b"/>
    <property type="match status" value="4"/>
</dbReference>
<dbReference type="EMBL" id="MASJ01000001">
    <property type="protein sequence ID" value="OCS88470.1"/>
    <property type="molecule type" value="Genomic_DNA"/>
</dbReference>
<evidence type="ECO:0000313" key="4">
    <source>
        <dbReference type="EMBL" id="OCS88470.1"/>
    </source>
</evidence>
<dbReference type="STRING" id="33978.A6M13_01080"/>
<dbReference type="InterPro" id="IPR003646">
    <property type="entry name" value="SH3-like_bac-type"/>
</dbReference>
<dbReference type="OrthoDB" id="9806267at2"/>
<evidence type="ECO:0000256" key="1">
    <source>
        <dbReference type="ARBA" id="ARBA00022801"/>
    </source>
</evidence>
<evidence type="ECO:0000259" key="3">
    <source>
        <dbReference type="PROSITE" id="PS51781"/>
    </source>
</evidence>
<dbReference type="Pfam" id="PF01520">
    <property type="entry name" value="Amidase_3"/>
    <property type="match status" value="1"/>
</dbReference>
<dbReference type="SUPFAM" id="SSF53187">
    <property type="entry name" value="Zn-dependent exopeptidases"/>
    <property type="match status" value="1"/>
</dbReference>
<feature type="domain" description="SH3b" evidence="3">
    <location>
        <begin position="247"/>
        <end position="310"/>
    </location>
</feature>
<protein>
    <recommendedName>
        <fullName evidence="3">SH3b domain-containing protein</fullName>
    </recommendedName>
</protein>